<comment type="caution">
    <text evidence="2">The sequence shown here is derived from an EMBL/GenBank/DDBJ whole genome shotgun (WGS) entry which is preliminary data.</text>
</comment>
<feature type="coiled-coil region" evidence="1">
    <location>
        <begin position="138"/>
        <end position="165"/>
    </location>
</feature>
<sequence length="201" mass="23622">MSMNYLSEMSFLSNLHLDSISADLIEKDLANSLREIHGHIKVTKTLGVSLQHNSDEKVTQEARAGEQVLLINRFLRTASITKEAMWGWTQRFLALDSFYQKMVDSGYFPARKREEWLEDGTEYDTHAQDLIPILHENMRKLDQYVEALEKELAIAENRLLKERRTARKKKRWSIRIRPARTSTTNHAVRVKKGKWPVWKER</sequence>
<gene>
    <name evidence="2" type="ORF">GCK32_002276</name>
</gene>
<evidence type="ECO:0000256" key="1">
    <source>
        <dbReference type="SAM" id="Coils"/>
    </source>
</evidence>
<keyword evidence="3" id="KW-1185">Reference proteome</keyword>
<organism evidence="2 3">
    <name type="scientific">Trichostrongylus colubriformis</name>
    <name type="common">Black scour worm</name>
    <dbReference type="NCBI Taxonomy" id="6319"/>
    <lineage>
        <taxon>Eukaryota</taxon>
        <taxon>Metazoa</taxon>
        <taxon>Ecdysozoa</taxon>
        <taxon>Nematoda</taxon>
        <taxon>Chromadorea</taxon>
        <taxon>Rhabditida</taxon>
        <taxon>Rhabditina</taxon>
        <taxon>Rhabditomorpha</taxon>
        <taxon>Strongyloidea</taxon>
        <taxon>Trichostrongylidae</taxon>
        <taxon>Trichostrongylus</taxon>
    </lineage>
</organism>
<evidence type="ECO:0000313" key="3">
    <source>
        <dbReference type="Proteomes" id="UP001331761"/>
    </source>
</evidence>
<accession>A0AAN8IGC5</accession>
<name>A0AAN8IGC5_TRICO</name>
<proteinExistence type="predicted"/>
<dbReference type="Proteomes" id="UP001331761">
    <property type="component" value="Unassembled WGS sequence"/>
</dbReference>
<dbReference type="AlphaFoldDB" id="A0AAN8IGC5"/>
<dbReference type="EMBL" id="WIXE01016602">
    <property type="protein sequence ID" value="KAK5972496.1"/>
    <property type="molecule type" value="Genomic_DNA"/>
</dbReference>
<reference evidence="2 3" key="1">
    <citation type="submission" date="2019-10" db="EMBL/GenBank/DDBJ databases">
        <title>Assembly and Annotation for the nematode Trichostrongylus colubriformis.</title>
        <authorList>
            <person name="Martin J."/>
        </authorList>
    </citation>
    <scope>NUCLEOTIDE SEQUENCE [LARGE SCALE GENOMIC DNA]</scope>
    <source>
        <strain evidence="2">G859</strain>
        <tissue evidence="2">Whole worm</tissue>
    </source>
</reference>
<protein>
    <submittedName>
        <fullName evidence="2">Uncharacterized protein</fullName>
    </submittedName>
</protein>
<keyword evidence="1" id="KW-0175">Coiled coil</keyword>
<evidence type="ECO:0000313" key="2">
    <source>
        <dbReference type="EMBL" id="KAK5972496.1"/>
    </source>
</evidence>